<dbReference type="GO" id="GO:0016787">
    <property type="term" value="F:hydrolase activity"/>
    <property type="evidence" value="ECO:0007669"/>
    <property type="project" value="UniProtKB-KW"/>
</dbReference>
<evidence type="ECO:0000256" key="6">
    <source>
        <dbReference type="ARBA" id="ARBA00022918"/>
    </source>
</evidence>
<evidence type="ECO:0000256" key="5">
    <source>
        <dbReference type="ARBA" id="ARBA00022801"/>
    </source>
</evidence>
<evidence type="ECO:0000256" key="2">
    <source>
        <dbReference type="ARBA" id="ARBA00022695"/>
    </source>
</evidence>
<accession>A0AAV4BNJ0</accession>
<evidence type="ECO:0000313" key="9">
    <source>
        <dbReference type="Proteomes" id="UP000735302"/>
    </source>
</evidence>
<evidence type="ECO:0000313" key="8">
    <source>
        <dbReference type="EMBL" id="GFO20581.1"/>
    </source>
</evidence>
<reference evidence="8 9" key="1">
    <citation type="journal article" date="2021" name="Elife">
        <title>Chloroplast acquisition without the gene transfer in kleptoplastic sea slugs, Plakobranchus ocellatus.</title>
        <authorList>
            <person name="Maeda T."/>
            <person name="Takahashi S."/>
            <person name="Yoshida T."/>
            <person name="Shimamura S."/>
            <person name="Takaki Y."/>
            <person name="Nagai Y."/>
            <person name="Toyoda A."/>
            <person name="Suzuki Y."/>
            <person name="Arimoto A."/>
            <person name="Ishii H."/>
            <person name="Satoh N."/>
            <person name="Nishiyama T."/>
            <person name="Hasebe M."/>
            <person name="Maruyama T."/>
            <person name="Minagawa J."/>
            <person name="Obokata J."/>
            <person name="Shigenobu S."/>
        </authorList>
    </citation>
    <scope>NUCLEOTIDE SEQUENCE [LARGE SCALE GENOMIC DNA]</scope>
</reference>
<evidence type="ECO:0000256" key="1">
    <source>
        <dbReference type="ARBA" id="ARBA00022679"/>
    </source>
</evidence>
<gene>
    <name evidence="8" type="ORF">PoB_004708600</name>
</gene>
<evidence type="ECO:0000259" key="7">
    <source>
        <dbReference type="Pfam" id="PF17917"/>
    </source>
</evidence>
<keyword evidence="9" id="KW-1185">Reference proteome</keyword>
<name>A0AAV4BNJ0_9GAST</name>
<keyword evidence="5" id="KW-0378">Hydrolase</keyword>
<sequence length="90" mass="9962">MQKHDDGTYPVAYISRKLLPQEQRYSKVERVLALVLGNPVLRCISMDGNSLLKSTTLHFCISTGPSVRMASLCVGLNCFSGTDFNLRAVK</sequence>
<comment type="caution">
    <text evidence="8">The sequence shown here is derived from an EMBL/GenBank/DDBJ whole genome shotgun (WGS) entry which is preliminary data.</text>
</comment>
<evidence type="ECO:0000256" key="4">
    <source>
        <dbReference type="ARBA" id="ARBA00022759"/>
    </source>
</evidence>
<keyword evidence="2" id="KW-0548">Nucleotidyltransferase</keyword>
<dbReference type="Pfam" id="PF17917">
    <property type="entry name" value="RT_RNaseH"/>
    <property type="match status" value="1"/>
</dbReference>
<keyword evidence="1" id="KW-0808">Transferase</keyword>
<dbReference type="GO" id="GO:0003964">
    <property type="term" value="F:RNA-directed DNA polymerase activity"/>
    <property type="evidence" value="ECO:0007669"/>
    <property type="project" value="UniProtKB-KW"/>
</dbReference>
<protein>
    <recommendedName>
        <fullName evidence="7">Reverse transcriptase RNase H-like domain-containing protein</fullName>
    </recommendedName>
</protein>
<dbReference type="Proteomes" id="UP000735302">
    <property type="component" value="Unassembled WGS sequence"/>
</dbReference>
<dbReference type="EMBL" id="BLXT01005178">
    <property type="protein sequence ID" value="GFO20581.1"/>
    <property type="molecule type" value="Genomic_DNA"/>
</dbReference>
<keyword evidence="3" id="KW-0540">Nuclease</keyword>
<evidence type="ECO:0000256" key="3">
    <source>
        <dbReference type="ARBA" id="ARBA00022722"/>
    </source>
</evidence>
<feature type="domain" description="Reverse transcriptase RNase H-like" evidence="7">
    <location>
        <begin position="1"/>
        <end position="35"/>
    </location>
</feature>
<organism evidence="8 9">
    <name type="scientific">Plakobranchus ocellatus</name>
    <dbReference type="NCBI Taxonomy" id="259542"/>
    <lineage>
        <taxon>Eukaryota</taxon>
        <taxon>Metazoa</taxon>
        <taxon>Spiralia</taxon>
        <taxon>Lophotrochozoa</taxon>
        <taxon>Mollusca</taxon>
        <taxon>Gastropoda</taxon>
        <taxon>Heterobranchia</taxon>
        <taxon>Euthyneura</taxon>
        <taxon>Panpulmonata</taxon>
        <taxon>Sacoglossa</taxon>
        <taxon>Placobranchoidea</taxon>
        <taxon>Plakobranchidae</taxon>
        <taxon>Plakobranchus</taxon>
    </lineage>
</organism>
<keyword evidence="4" id="KW-0255">Endonuclease</keyword>
<dbReference type="GO" id="GO:0004519">
    <property type="term" value="F:endonuclease activity"/>
    <property type="evidence" value="ECO:0007669"/>
    <property type="project" value="UniProtKB-KW"/>
</dbReference>
<dbReference type="AlphaFoldDB" id="A0AAV4BNJ0"/>
<keyword evidence="6" id="KW-0695">RNA-directed DNA polymerase</keyword>
<proteinExistence type="predicted"/>
<dbReference type="InterPro" id="IPR041373">
    <property type="entry name" value="RT_RNaseH"/>
</dbReference>